<dbReference type="KEGG" id="dco:SAMEA4475696_1114"/>
<gene>
    <name evidence="2" type="ORF">SAMEA4475696_01114</name>
</gene>
<organism evidence="2 3">
    <name type="scientific">Dermatophilus congolensis</name>
    <dbReference type="NCBI Taxonomy" id="1863"/>
    <lineage>
        <taxon>Bacteria</taxon>
        <taxon>Bacillati</taxon>
        <taxon>Actinomycetota</taxon>
        <taxon>Actinomycetes</taxon>
        <taxon>Micrococcales</taxon>
        <taxon>Dermatophilaceae</taxon>
        <taxon>Dermatophilus</taxon>
    </lineage>
</organism>
<dbReference type="Pfam" id="PF00903">
    <property type="entry name" value="Glyoxalase"/>
    <property type="match status" value="2"/>
</dbReference>
<dbReference type="Gene3D" id="3.10.180.10">
    <property type="entry name" value="2,3-Dihydroxybiphenyl 1,2-Dioxygenase, domain 1"/>
    <property type="match status" value="2"/>
</dbReference>
<name>A0A239VGR1_9MICO</name>
<protein>
    <submittedName>
        <fullName evidence="2">27 kDa antigen Cfp30B</fullName>
    </submittedName>
</protein>
<evidence type="ECO:0000259" key="1">
    <source>
        <dbReference type="PROSITE" id="PS51819"/>
    </source>
</evidence>
<dbReference type="AlphaFoldDB" id="A0A239VGR1"/>
<dbReference type="OrthoDB" id="9793039at2"/>
<reference evidence="2 3" key="1">
    <citation type="submission" date="2017-06" db="EMBL/GenBank/DDBJ databases">
        <authorList>
            <consortium name="Pathogen Informatics"/>
        </authorList>
    </citation>
    <scope>NUCLEOTIDE SEQUENCE [LARGE SCALE GENOMIC DNA]</scope>
    <source>
        <strain evidence="2 3">NCTC13039</strain>
    </source>
</reference>
<accession>A0A239VGR1</accession>
<evidence type="ECO:0000313" key="2">
    <source>
        <dbReference type="EMBL" id="SNV20868.1"/>
    </source>
</evidence>
<feature type="domain" description="VOC" evidence="1">
    <location>
        <begin position="11"/>
        <end position="132"/>
    </location>
</feature>
<dbReference type="EMBL" id="LT906453">
    <property type="protein sequence ID" value="SNV20868.1"/>
    <property type="molecule type" value="Genomic_DNA"/>
</dbReference>
<dbReference type="SUPFAM" id="SSF54593">
    <property type="entry name" value="Glyoxalase/Bleomycin resistance protein/Dihydroxybiphenyl dioxygenase"/>
    <property type="match status" value="2"/>
</dbReference>
<proteinExistence type="predicted"/>
<feature type="domain" description="VOC" evidence="1">
    <location>
        <begin position="146"/>
        <end position="277"/>
    </location>
</feature>
<dbReference type="RefSeq" id="WP_028326967.1">
    <property type="nucleotide sequence ID" value="NZ_LT906453.1"/>
</dbReference>
<dbReference type="PANTHER" id="PTHR33993:SF14">
    <property type="entry name" value="GB|AAF24581.1"/>
    <property type="match status" value="1"/>
</dbReference>
<dbReference type="InterPro" id="IPR029068">
    <property type="entry name" value="Glyas_Bleomycin-R_OHBP_Dase"/>
</dbReference>
<dbReference type="InterPro" id="IPR037523">
    <property type="entry name" value="VOC_core"/>
</dbReference>
<sequence length="281" mass="30019">MNTPIAHTDGSPIWMDLGTHDIDAATAFYHAIFGWKFSNTGDDFGQYRMIRSNNAAIGGAMSTLIGPEGPLTEPHSPTAWGIYLATTDIETTLSRAEQAGASIVFPAMPVGELGSMGLINDPTGATIGLWEPGNFNGIEATAAPNVPVWFELVTNEFDTALNFYSTALGWTPHWMTSATSNDNMPTYTPTPPENPSIRYVINHTPAGPIAGMCEAPWLTTPMSSYWRMYVGVTDTDATITAITEQGGTLLDGPINSPFGRVATVTDPQGAAFQICSVPPKK</sequence>
<dbReference type="InterPro" id="IPR004360">
    <property type="entry name" value="Glyas_Fos-R_dOase_dom"/>
</dbReference>
<dbReference type="GeneID" id="63459349"/>
<dbReference type="CDD" id="cd07247">
    <property type="entry name" value="SgaA_N_like"/>
    <property type="match status" value="2"/>
</dbReference>
<dbReference type="Proteomes" id="UP000242637">
    <property type="component" value="Chromosome 1"/>
</dbReference>
<evidence type="ECO:0000313" key="3">
    <source>
        <dbReference type="Proteomes" id="UP000242637"/>
    </source>
</evidence>
<keyword evidence="3" id="KW-1185">Reference proteome</keyword>
<dbReference type="PANTHER" id="PTHR33993">
    <property type="entry name" value="GLYOXALASE-RELATED"/>
    <property type="match status" value="1"/>
</dbReference>
<dbReference type="InterPro" id="IPR052164">
    <property type="entry name" value="Anthracycline_SecMetBiosynth"/>
</dbReference>
<dbReference type="PROSITE" id="PS51819">
    <property type="entry name" value="VOC"/>
    <property type="match status" value="2"/>
</dbReference>